<dbReference type="SUPFAM" id="SSF51735">
    <property type="entry name" value="NAD(P)-binding Rossmann-fold domains"/>
    <property type="match status" value="1"/>
</dbReference>
<dbReference type="EMBL" id="BTGD01000018">
    <property type="protein sequence ID" value="GMM57939.1"/>
    <property type="molecule type" value="Genomic_DNA"/>
</dbReference>
<evidence type="ECO:0000313" key="4">
    <source>
        <dbReference type="EMBL" id="GMM57939.1"/>
    </source>
</evidence>
<dbReference type="InterPro" id="IPR036291">
    <property type="entry name" value="NAD(P)-bd_dom_sf"/>
</dbReference>
<evidence type="ECO:0000256" key="1">
    <source>
        <dbReference type="ARBA" id="ARBA00023002"/>
    </source>
</evidence>
<accession>A0AAV5S249</accession>
<dbReference type="Gene3D" id="3.40.50.720">
    <property type="entry name" value="NAD(P)-binding Rossmann-like Domain"/>
    <property type="match status" value="1"/>
</dbReference>
<dbReference type="GO" id="GO:0016616">
    <property type="term" value="F:oxidoreductase activity, acting on the CH-OH group of donors, NAD or NADP as acceptor"/>
    <property type="evidence" value="ECO:0007669"/>
    <property type="project" value="TreeGrafter"/>
</dbReference>
<comment type="caution">
    <text evidence="4">The sequence shown here is derived from an EMBL/GenBank/DDBJ whole genome shotgun (WGS) entry which is preliminary data.</text>
</comment>
<dbReference type="AlphaFoldDB" id="A0AAV5S249"/>
<feature type="domain" description="NAD-dependent epimerase/dehydratase" evidence="3">
    <location>
        <begin position="3"/>
        <end position="257"/>
    </location>
</feature>
<name>A0AAV5S249_MAUHU</name>
<dbReference type="PANTHER" id="PTHR10366:SF564">
    <property type="entry name" value="STEROL-4-ALPHA-CARBOXYLATE 3-DEHYDROGENASE, DECARBOXYLATING"/>
    <property type="match status" value="1"/>
</dbReference>
<comment type="similarity">
    <text evidence="2">Belongs to the NAD(P)-dependent epimerase/dehydratase family. Dihydroflavonol-4-reductase subfamily.</text>
</comment>
<protein>
    <recommendedName>
        <fullName evidence="3">NAD-dependent epimerase/dehydratase domain-containing protein</fullName>
    </recommendedName>
</protein>
<dbReference type="InterPro" id="IPR001509">
    <property type="entry name" value="Epimerase_deHydtase"/>
</dbReference>
<proteinExistence type="inferred from homology"/>
<sequence length="343" mass="37935">MSVLITGGTGFLGNHIIHELLSKEYSVVATTRTSEKADALRRKFNNNNLTTVVVEDPVHEGAYNDIFKTHGAEITGVIHTAFPLKIESSNFKKDIIDPAVEGMVNLLKAIERYGSDTVKSVVLTSGTLVMIDMNKVGKDGVKFNEDSWCPSSDEYAQQNVFCALGVAKKLAEMEGWNFYKRQKQTSNIRFTSVLPSYIFGPQTFDTDVHEHLNISNEVINQSMHAKKIGDITPLQSEFVHAADVAKVHVLALERADLTGHRLVLSSGSFNNQDILNVLNEDFPSLRGKIPLGDPMAGIAKTQTDNRITENSATLELLGFSLKTLKQCVDDTAAQVLRVEERRE</sequence>
<keyword evidence="1" id="KW-0560">Oxidoreductase</keyword>
<dbReference type="InterPro" id="IPR050425">
    <property type="entry name" value="NAD(P)_dehydrat-like"/>
</dbReference>
<dbReference type="Proteomes" id="UP001377567">
    <property type="component" value="Unassembled WGS sequence"/>
</dbReference>
<reference evidence="4 5" key="1">
    <citation type="journal article" date="2023" name="Elife">
        <title>Identification of key yeast species and microbe-microbe interactions impacting larval growth of Drosophila in the wild.</title>
        <authorList>
            <person name="Mure A."/>
            <person name="Sugiura Y."/>
            <person name="Maeda R."/>
            <person name="Honda K."/>
            <person name="Sakurai N."/>
            <person name="Takahashi Y."/>
            <person name="Watada M."/>
            <person name="Katoh T."/>
            <person name="Gotoh A."/>
            <person name="Gotoh Y."/>
            <person name="Taniguchi I."/>
            <person name="Nakamura K."/>
            <person name="Hayashi T."/>
            <person name="Katayama T."/>
            <person name="Uemura T."/>
            <person name="Hattori Y."/>
        </authorList>
    </citation>
    <scope>NUCLEOTIDE SEQUENCE [LARGE SCALE GENOMIC DNA]</scope>
    <source>
        <strain evidence="4 5">KH-74</strain>
    </source>
</reference>
<organism evidence="4 5">
    <name type="scientific">Maudiozyma humilis</name>
    <name type="common">Sour dough yeast</name>
    <name type="synonym">Kazachstania humilis</name>
    <dbReference type="NCBI Taxonomy" id="51915"/>
    <lineage>
        <taxon>Eukaryota</taxon>
        <taxon>Fungi</taxon>
        <taxon>Dikarya</taxon>
        <taxon>Ascomycota</taxon>
        <taxon>Saccharomycotina</taxon>
        <taxon>Saccharomycetes</taxon>
        <taxon>Saccharomycetales</taxon>
        <taxon>Saccharomycetaceae</taxon>
        <taxon>Maudiozyma</taxon>
    </lineage>
</organism>
<keyword evidence="5" id="KW-1185">Reference proteome</keyword>
<gene>
    <name evidence="4" type="ORF">DAKH74_045550</name>
</gene>
<evidence type="ECO:0000259" key="3">
    <source>
        <dbReference type="Pfam" id="PF01370"/>
    </source>
</evidence>
<dbReference type="PANTHER" id="PTHR10366">
    <property type="entry name" value="NAD DEPENDENT EPIMERASE/DEHYDRATASE"/>
    <property type="match status" value="1"/>
</dbReference>
<evidence type="ECO:0000256" key="2">
    <source>
        <dbReference type="ARBA" id="ARBA00023445"/>
    </source>
</evidence>
<dbReference type="Pfam" id="PF01370">
    <property type="entry name" value="Epimerase"/>
    <property type="match status" value="1"/>
</dbReference>
<evidence type="ECO:0000313" key="5">
    <source>
        <dbReference type="Proteomes" id="UP001377567"/>
    </source>
</evidence>